<dbReference type="AlphaFoldDB" id="A0A3Q9FTR5"/>
<keyword evidence="1" id="KW-1133">Transmembrane helix</keyword>
<feature type="transmembrane region" description="Helical" evidence="1">
    <location>
        <begin position="218"/>
        <end position="238"/>
    </location>
</feature>
<accession>A0A3Q9FTR5</accession>
<feature type="transmembrane region" description="Helical" evidence="1">
    <location>
        <begin position="178"/>
        <end position="197"/>
    </location>
</feature>
<feature type="transmembrane region" description="Helical" evidence="1">
    <location>
        <begin position="250"/>
        <end position="272"/>
    </location>
</feature>
<protein>
    <submittedName>
        <fullName evidence="2">DUF4153 domain-containing protein</fullName>
    </submittedName>
</protein>
<evidence type="ECO:0000313" key="2">
    <source>
        <dbReference type="EMBL" id="AZQ64443.1"/>
    </source>
</evidence>
<feature type="transmembrane region" description="Helical" evidence="1">
    <location>
        <begin position="318"/>
        <end position="336"/>
    </location>
</feature>
<reference evidence="2 3" key="1">
    <citation type="submission" date="2018-12" db="EMBL/GenBank/DDBJ databases">
        <title>Flammeovirga pectinis sp. nov., isolated from the gut of the Korean scallop, Patinopecten yessoensis.</title>
        <authorList>
            <person name="Bae J.-W."/>
            <person name="Jeong Y.-S."/>
            <person name="Kang W."/>
        </authorList>
    </citation>
    <scope>NUCLEOTIDE SEQUENCE [LARGE SCALE GENOMIC DNA]</scope>
    <source>
        <strain evidence="2 3">L12M1</strain>
    </source>
</reference>
<feature type="transmembrane region" description="Helical" evidence="1">
    <location>
        <begin position="109"/>
        <end position="127"/>
    </location>
</feature>
<evidence type="ECO:0000313" key="3">
    <source>
        <dbReference type="Proteomes" id="UP000267268"/>
    </source>
</evidence>
<feature type="transmembrane region" description="Helical" evidence="1">
    <location>
        <begin position="45"/>
        <end position="68"/>
    </location>
</feature>
<keyword evidence="1" id="KW-0472">Membrane</keyword>
<evidence type="ECO:0000256" key="1">
    <source>
        <dbReference type="SAM" id="Phobius"/>
    </source>
</evidence>
<dbReference type="KEGG" id="fll:EI427_20160"/>
<feature type="transmembrane region" description="Helical" evidence="1">
    <location>
        <begin position="20"/>
        <end position="39"/>
    </location>
</feature>
<sequence length="588" mass="67856">MKILSLQDLTDTIYRSIIRFPFTLLCAIFGTFLLFYSIGNNIHTNIWFIRGIHGAQLGIPIFIAATYLSENLNLSIIKSYLLKGISLTVLLLYLMTMPEELTYINFSRWILLTIFTHLLIFIAPNINRGTQLDFWIFSKDIIATFIESLFYSVVIYIGVSIALLSVDSLFNITIDEDVYLKLLTFCGFFLNTLFFICKAPIARNSEEEFSYSPILKNFTQYIMFPLVTIYMVILYAYSVKIIFLQDWPKGWVSMLSIGFSILGIISFLLIYPIKNIKENRWIPIYTKVFFYALFPVILLFIAAIWTRITDYGITENRYYLIVLAIWLVIVALNMLIKGQNNIKIIPISLCILTLISSFGPISAFQIAKNSQTSRLNHIVENEKWIDTNGYWITGIDHSASNEAENTRSIISYLSDYHGFNSLQKYFSQPMNTFIADSLSKWEVKNVLFDKMGLTSLGNSSIVEVSKDEYSIHFYSNSESEDFNAFDIKKYNYLLNVYTNAIDQEYLFTKNDKEFILRINNNDNSIGTIEIDGVIYTITLDLNLIKNSKNGKMLFIESEAFTILLYSLNGNKEKDKLSINHMKAMFLIN</sequence>
<proteinExistence type="predicted"/>
<feature type="transmembrane region" description="Helical" evidence="1">
    <location>
        <begin position="284"/>
        <end position="306"/>
    </location>
</feature>
<keyword evidence="3" id="KW-1185">Reference proteome</keyword>
<dbReference type="Proteomes" id="UP000267268">
    <property type="component" value="Chromosome 1"/>
</dbReference>
<keyword evidence="1" id="KW-0812">Transmembrane</keyword>
<feature type="transmembrane region" description="Helical" evidence="1">
    <location>
        <begin position="148"/>
        <end position="166"/>
    </location>
</feature>
<gene>
    <name evidence="2" type="ORF">EI427_20160</name>
</gene>
<dbReference type="OrthoDB" id="9809196at2"/>
<name>A0A3Q9FTR5_9BACT</name>
<organism evidence="2 3">
    <name type="scientific">Flammeovirga pectinis</name>
    <dbReference type="NCBI Taxonomy" id="2494373"/>
    <lineage>
        <taxon>Bacteria</taxon>
        <taxon>Pseudomonadati</taxon>
        <taxon>Bacteroidota</taxon>
        <taxon>Cytophagia</taxon>
        <taxon>Cytophagales</taxon>
        <taxon>Flammeovirgaceae</taxon>
        <taxon>Flammeovirga</taxon>
    </lineage>
</organism>
<dbReference type="InterPro" id="IPR025291">
    <property type="entry name" value="DUF4153"/>
</dbReference>
<dbReference type="EMBL" id="CP034562">
    <property type="protein sequence ID" value="AZQ64443.1"/>
    <property type="molecule type" value="Genomic_DNA"/>
</dbReference>
<dbReference type="RefSeq" id="WP_126618135.1">
    <property type="nucleotide sequence ID" value="NZ_CP034562.1"/>
</dbReference>
<feature type="transmembrane region" description="Helical" evidence="1">
    <location>
        <begin position="80"/>
        <end position="97"/>
    </location>
</feature>
<dbReference type="Pfam" id="PF13687">
    <property type="entry name" value="DUF4153"/>
    <property type="match status" value="1"/>
</dbReference>
<feature type="transmembrane region" description="Helical" evidence="1">
    <location>
        <begin position="348"/>
        <end position="367"/>
    </location>
</feature>